<keyword evidence="2" id="KW-0813">Transport</keyword>
<accession>A0ABS8DWP1</accession>
<evidence type="ECO:0000259" key="3">
    <source>
        <dbReference type="Pfam" id="PF01012"/>
    </source>
</evidence>
<evidence type="ECO:0000313" key="5">
    <source>
        <dbReference type="Proteomes" id="UP001319882"/>
    </source>
</evidence>
<comment type="caution">
    <text evidence="4">The sequence shown here is derived from an EMBL/GenBank/DDBJ whole genome shotgun (WGS) entry which is preliminary data.</text>
</comment>
<organism evidence="4 5">
    <name type="scientific">Vreelandella malpeensis</name>
    <dbReference type="NCBI Taxonomy" id="1172368"/>
    <lineage>
        <taxon>Bacteria</taxon>
        <taxon>Pseudomonadati</taxon>
        <taxon>Pseudomonadota</taxon>
        <taxon>Gammaproteobacteria</taxon>
        <taxon>Oceanospirillales</taxon>
        <taxon>Halomonadaceae</taxon>
        <taxon>Vreelandella</taxon>
    </lineage>
</organism>
<dbReference type="InterPro" id="IPR001308">
    <property type="entry name" value="ETF_a/FixB"/>
</dbReference>
<comment type="similarity">
    <text evidence="1">Belongs to the ETF alpha-subunit/FixB family.</text>
</comment>
<dbReference type="Pfam" id="PF01012">
    <property type="entry name" value="ETF"/>
    <property type="match status" value="1"/>
</dbReference>
<evidence type="ECO:0000256" key="1">
    <source>
        <dbReference type="ARBA" id="ARBA00005817"/>
    </source>
</evidence>
<keyword evidence="2" id="KW-0249">Electron transport</keyword>
<dbReference type="InterPro" id="IPR014730">
    <property type="entry name" value="ETF_a/b_N"/>
</dbReference>
<evidence type="ECO:0000256" key="2">
    <source>
        <dbReference type="ARBA" id="ARBA00022982"/>
    </source>
</evidence>
<sequence length="120" mass="12220">MSILVLADVHDGHLLDATAHVVAAARAIGGDIDVLVAGESVQNAAEAAAKLDGVTRVRLADHSVYAHQLAEPLGALLVELAGDYTHVLASASTTGKNVLPRVAALKDVSQLSEIVAVDGP</sequence>
<keyword evidence="5" id="KW-1185">Reference proteome</keyword>
<dbReference type="EMBL" id="WHVL01000018">
    <property type="protein sequence ID" value="MCB8890767.1"/>
    <property type="molecule type" value="Genomic_DNA"/>
</dbReference>
<reference evidence="4 5" key="1">
    <citation type="journal article" date="2021" name="Sci. Rep.">
        <title>Genome analysis of a halophilic bacterium Halomonas malpeensis YU-PRIM-29(T) reveals its exopolysaccharide and pigment producing capabilities.</title>
        <authorList>
            <person name="Athmika"/>
            <person name="Ghate S.D."/>
            <person name="Arun A.B."/>
            <person name="Rao S.S."/>
            <person name="Kumar S.T.A."/>
            <person name="Kandiyil M.K."/>
            <person name="Saptami K."/>
            <person name="Rekha P.D."/>
        </authorList>
    </citation>
    <scope>NUCLEOTIDE SEQUENCE [LARGE SCALE GENOMIC DNA]</scope>
    <source>
        <strain evidence="5">prim 29</strain>
    </source>
</reference>
<feature type="non-terminal residue" evidence="4">
    <location>
        <position position="120"/>
    </location>
</feature>
<proteinExistence type="inferred from homology"/>
<name>A0ABS8DWP1_9GAMM</name>
<dbReference type="Proteomes" id="UP001319882">
    <property type="component" value="Unassembled WGS sequence"/>
</dbReference>
<dbReference type="InterPro" id="IPR014729">
    <property type="entry name" value="Rossmann-like_a/b/a_fold"/>
</dbReference>
<dbReference type="Gene3D" id="3.40.50.620">
    <property type="entry name" value="HUPs"/>
    <property type="match status" value="1"/>
</dbReference>
<dbReference type="PANTHER" id="PTHR43153:SF1">
    <property type="entry name" value="ELECTRON TRANSFER FLAVOPROTEIN SUBUNIT ALPHA, MITOCHONDRIAL"/>
    <property type="match status" value="1"/>
</dbReference>
<dbReference type="SUPFAM" id="SSF52402">
    <property type="entry name" value="Adenine nucleotide alpha hydrolases-like"/>
    <property type="match status" value="1"/>
</dbReference>
<protein>
    <submittedName>
        <fullName evidence="4">Electron transfer flavoprotein subunit alpha/FixB family protein</fullName>
    </submittedName>
</protein>
<gene>
    <name evidence="4" type="ORF">GEV37_16820</name>
</gene>
<dbReference type="PANTHER" id="PTHR43153">
    <property type="entry name" value="ELECTRON TRANSFER FLAVOPROTEIN ALPHA"/>
    <property type="match status" value="1"/>
</dbReference>
<evidence type="ECO:0000313" key="4">
    <source>
        <dbReference type="EMBL" id="MCB8890767.1"/>
    </source>
</evidence>
<feature type="domain" description="Electron transfer flavoprotein alpha/beta-subunit N-terminal" evidence="3">
    <location>
        <begin position="3"/>
        <end position="118"/>
    </location>
</feature>